<dbReference type="SUPFAM" id="SSF47240">
    <property type="entry name" value="Ferritin-like"/>
    <property type="match status" value="1"/>
</dbReference>
<evidence type="ECO:0000313" key="2">
    <source>
        <dbReference type="EMBL" id="MCX3263263.1"/>
    </source>
</evidence>
<dbReference type="InterPro" id="IPR009078">
    <property type="entry name" value="Ferritin-like_SF"/>
</dbReference>
<comment type="caution">
    <text evidence="2">The sequence shown here is derived from an EMBL/GenBank/DDBJ whole genome shotgun (WGS) entry which is preliminary data.</text>
</comment>
<dbReference type="Gene3D" id="1.10.620.20">
    <property type="entry name" value="Ribonucleotide Reductase, subunit A"/>
    <property type="match status" value="1"/>
</dbReference>
<proteinExistence type="predicted"/>
<reference evidence="2" key="1">
    <citation type="submission" date="2022-11" db="EMBL/GenBank/DDBJ databases">
        <authorList>
            <person name="Graham C."/>
            <person name="Newman J.D."/>
        </authorList>
    </citation>
    <scope>NUCLEOTIDE SEQUENCE</scope>
    <source>
        <strain evidence="2">DSM 19486</strain>
    </source>
</reference>
<evidence type="ECO:0000256" key="1">
    <source>
        <dbReference type="SAM" id="Phobius"/>
    </source>
</evidence>
<dbReference type="GO" id="GO:0016491">
    <property type="term" value="F:oxidoreductase activity"/>
    <property type="evidence" value="ECO:0007669"/>
    <property type="project" value="InterPro"/>
</dbReference>
<accession>A0A9X3I896</accession>
<dbReference type="RefSeq" id="WP_010601364.1">
    <property type="nucleotide sequence ID" value="NZ_JAPJUH010000001.1"/>
</dbReference>
<dbReference type="AlphaFoldDB" id="A0A9X3I896"/>
<dbReference type="InterPro" id="IPR012348">
    <property type="entry name" value="RNR-like"/>
</dbReference>
<evidence type="ECO:0000313" key="3">
    <source>
        <dbReference type="Proteomes" id="UP001142592"/>
    </source>
</evidence>
<dbReference type="Proteomes" id="UP001142592">
    <property type="component" value="Unassembled WGS sequence"/>
</dbReference>
<keyword evidence="1" id="KW-1133">Transmembrane helix</keyword>
<keyword evidence="1" id="KW-0812">Transmembrane</keyword>
<keyword evidence="1" id="KW-0472">Membrane</keyword>
<dbReference type="EMBL" id="JAPJUH010000001">
    <property type="protein sequence ID" value="MCX3263263.1"/>
    <property type="molecule type" value="Genomic_DNA"/>
</dbReference>
<sequence length="258" mass="30241">MQTHSSLYWKKYFTRNASVKRIDWQLEPQLTKFEKGKIIKSLQAWQLGETSEGEHLLQAAKKYALKTNDNEYPEAVKLFIKEEQKHGNNLGKYLDLIDEPRITKDWGDTMFRKIRYYNTNMELWTIAVITVESAAQIFYQALKDASNCTLLKQICTDILIDEAAHITFQKERLYIIFSGKNSISKFIAYHAYTCFFICTSLVIWFAHQKLFKAGRLNFFKYFQKMMRKLNKVAGTAILYHTENKTSSVYDSSEIVQSI</sequence>
<keyword evidence="3" id="KW-1185">Reference proteome</keyword>
<protein>
    <submittedName>
        <fullName evidence="2">Ferritin-like domain-containing protein</fullName>
    </submittedName>
</protein>
<name>A0A9X3I896_9SPHI</name>
<organism evidence="2 3">
    <name type="scientific">Pedobacter agri</name>
    <dbReference type="NCBI Taxonomy" id="454586"/>
    <lineage>
        <taxon>Bacteria</taxon>
        <taxon>Pseudomonadati</taxon>
        <taxon>Bacteroidota</taxon>
        <taxon>Sphingobacteriia</taxon>
        <taxon>Sphingobacteriales</taxon>
        <taxon>Sphingobacteriaceae</taxon>
        <taxon>Pedobacter</taxon>
    </lineage>
</organism>
<feature type="transmembrane region" description="Helical" evidence="1">
    <location>
        <begin position="186"/>
        <end position="206"/>
    </location>
</feature>
<dbReference type="CDD" id="cd00657">
    <property type="entry name" value="Ferritin_like"/>
    <property type="match status" value="1"/>
</dbReference>
<gene>
    <name evidence="2" type="ORF">OQZ29_00790</name>
</gene>